<protein>
    <recommendedName>
        <fullName evidence="1">FP protein C-terminal domain-containing protein</fullName>
    </recommendedName>
</protein>
<sequence length="208" mass="24124">MSQKTCQRISKNKEEWFCEDCKKDKASITDVKKKQLQGKEYTIADVMAKLELMDHKLNSLEGKCNEQVRINKQLEVEIESIKKTSIVVDNLAKKLQVNRAGGIKEDYRLGKSTDLIKIMFNNAEVKNKIVKANATRKLTAKDLGYNTDTQVYINNDLTKQNIQLLKAAKKFKEENNYKYLWVQEGNILLRKEDNSKIILIEDYNCLKN</sequence>
<evidence type="ECO:0000313" key="2">
    <source>
        <dbReference type="EMBL" id="KAK9871900.1"/>
    </source>
</evidence>
<dbReference type="AlphaFoldDB" id="A0AAW1TNK3"/>
<accession>A0AAW1TNK3</accession>
<evidence type="ECO:0000259" key="1">
    <source>
        <dbReference type="Pfam" id="PF25298"/>
    </source>
</evidence>
<comment type="caution">
    <text evidence="2">The sequence shown here is derived from an EMBL/GenBank/DDBJ whole genome shotgun (WGS) entry which is preliminary data.</text>
</comment>
<organism evidence="2 3">
    <name type="scientific">Henosepilachna vigintioctopunctata</name>
    <dbReference type="NCBI Taxonomy" id="420089"/>
    <lineage>
        <taxon>Eukaryota</taxon>
        <taxon>Metazoa</taxon>
        <taxon>Ecdysozoa</taxon>
        <taxon>Arthropoda</taxon>
        <taxon>Hexapoda</taxon>
        <taxon>Insecta</taxon>
        <taxon>Pterygota</taxon>
        <taxon>Neoptera</taxon>
        <taxon>Endopterygota</taxon>
        <taxon>Coleoptera</taxon>
        <taxon>Polyphaga</taxon>
        <taxon>Cucujiformia</taxon>
        <taxon>Coccinelloidea</taxon>
        <taxon>Coccinellidae</taxon>
        <taxon>Epilachninae</taxon>
        <taxon>Epilachnini</taxon>
        <taxon>Henosepilachna</taxon>
    </lineage>
</organism>
<evidence type="ECO:0000313" key="3">
    <source>
        <dbReference type="Proteomes" id="UP001431783"/>
    </source>
</evidence>
<feature type="domain" description="FP protein C-terminal" evidence="1">
    <location>
        <begin position="158"/>
        <end position="207"/>
    </location>
</feature>
<dbReference type="Proteomes" id="UP001431783">
    <property type="component" value="Unassembled WGS sequence"/>
</dbReference>
<keyword evidence="3" id="KW-1185">Reference proteome</keyword>
<dbReference type="EMBL" id="JARQZJ010000008">
    <property type="protein sequence ID" value="KAK9871900.1"/>
    <property type="molecule type" value="Genomic_DNA"/>
</dbReference>
<gene>
    <name evidence="2" type="ORF">WA026_015149</name>
</gene>
<proteinExistence type="predicted"/>
<reference evidence="2 3" key="1">
    <citation type="submission" date="2023-03" db="EMBL/GenBank/DDBJ databases">
        <title>Genome insight into feeding habits of ladybird beetles.</title>
        <authorList>
            <person name="Li H.-S."/>
            <person name="Huang Y.-H."/>
            <person name="Pang H."/>
        </authorList>
    </citation>
    <scope>NUCLEOTIDE SEQUENCE [LARGE SCALE GENOMIC DNA]</scope>
    <source>
        <strain evidence="2">SYSU_2023b</strain>
        <tissue evidence="2">Whole body</tissue>
    </source>
</reference>
<name>A0AAW1TNK3_9CUCU</name>
<dbReference type="Pfam" id="PF25298">
    <property type="entry name" value="Baculo_FP_2nd"/>
    <property type="match status" value="1"/>
</dbReference>
<dbReference type="InterPro" id="IPR057251">
    <property type="entry name" value="FP_C"/>
</dbReference>